<name>A0ACC2D9Y1_DIPCM</name>
<reference evidence="2" key="1">
    <citation type="journal article" date="2024" name="Proc. Natl. Acad. Sci. U.S.A.">
        <title>Extraordinary preservation of gene collinearity over three hundred million years revealed in homosporous lycophytes.</title>
        <authorList>
            <person name="Li C."/>
            <person name="Wickell D."/>
            <person name="Kuo L.Y."/>
            <person name="Chen X."/>
            <person name="Nie B."/>
            <person name="Liao X."/>
            <person name="Peng D."/>
            <person name="Ji J."/>
            <person name="Jenkins J."/>
            <person name="Williams M."/>
            <person name="Shu S."/>
            <person name="Plott C."/>
            <person name="Barry K."/>
            <person name="Rajasekar S."/>
            <person name="Grimwood J."/>
            <person name="Han X."/>
            <person name="Sun S."/>
            <person name="Hou Z."/>
            <person name="He W."/>
            <person name="Dai G."/>
            <person name="Sun C."/>
            <person name="Schmutz J."/>
            <person name="Leebens-Mack J.H."/>
            <person name="Li F.W."/>
            <person name="Wang L."/>
        </authorList>
    </citation>
    <scope>NUCLEOTIDE SEQUENCE [LARGE SCALE GENOMIC DNA]</scope>
    <source>
        <strain evidence="2">cv. PW_Plant_1</strain>
    </source>
</reference>
<dbReference type="Proteomes" id="UP001162992">
    <property type="component" value="Chromosome 7"/>
</dbReference>
<evidence type="ECO:0000313" key="2">
    <source>
        <dbReference type="Proteomes" id="UP001162992"/>
    </source>
</evidence>
<keyword evidence="2" id="KW-1185">Reference proteome</keyword>
<sequence>MEQLEQQQEDGDVGDGGGVGGNALLKKGPWTAAEDAILVAYVQKHGEGNWNSLQKQSGLLRCGKSCRLRWANHLRPNLKKGAFSMEEERLIIELHAKLGNKWARMAAQLPGRTDNEIKNYWNTRIKRRQRAGLPVYPPDLQNTSLHSSCLPGQSDSTSLGSSVDSDCDIVPSPRTEFHSLNFTSLPNETVNCSLPTGIGEYALDNLPSDYLNIPTTFSGNHLHNLKRPASSLGYSGEYEEIPFSQISDESSEGMQPNVRAKRTCLISSLAQGFPLEPDPDIGSLFSNFSSGDHAFLDGFYSCFGLDSSLKLELPSGQCVEEADNAGLFTPALSSPFTTLTLSKSVVLDPAFDSASNNGLLESLLQESKAKGRNVKLTMQPKEQTSIQASNDFSVSSESKNPVTGYKVSTASPSYNWKHESCALNAGLDSTSANPSYNLKHEISNRLAPALRPIIKVEESSGALSCIYPNMEPSSISNFVRPDVILISEWNHMQCHTADTDTLAWPRETQPQSDFVSVVNEGSSGHLGYMPTVAGHFWELGSCQWNNMPGACQIGDFASDFRHFTSTPEQSGDPCAIF</sequence>
<protein>
    <submittedName>
        <fullName evidence="1">Uncharacterized protein</fullName>
    </submittedName>
</protein>
<accession>A0ACC2D9Y1</accession>
<comment type="caution">
    <text evidence="1">The sequence shown here is derived from an EMBL/GenBank/DDBJ whole genome shotgun (WGS) entry which is preliminary data.</text>
</comment>
<evidence type="ECO:0000313" key="1">
    <source>
        <dbReference type="EMBL" id="KAJ7551101.1"/>
    </source>
</evidence>
<organism evidence="1 2">
    <name type="scientific">Diphasiastrum complanatum</name>
    <name type="common">Issler's clubmoss</name>
    <name type="synonym">Lycopodium complanatum</name>
    <dbReference type="NCBI Taxonomy" id="34168"/>
    <lineage>
        <taxon>Eukaryota</taxon>
        <taxon>Viridiplantae</taxon>
        <taxon>Streptophyta</taxon>
        <taxon>Embryophyta</taxon>
        <taxon>Tracheophyta</taxon>
        <taxon>Lycopodiopsida</taxon>
        <taxon>Lycopodiales</taxon>
        <taxon>Lycopodiaceae</taxon>
        <taxon>Lycopodioideae</taxon>
        <taxon>Diphasiastrum</taxon>
    </lineage>
</organism>
<dbReference type="EMBL" id="CM055098">
    <property type="protein sequence ID" value="KAJ7551101.1"/>
    <property type="molecule type" value="Genomic_DNA"/>
</dbReference>
<proteinExistence type="predicted"/>
<gene>
    <name evidence="1" type="ORF">O6H91_07G133800</name>
</gene>